<feature type="transmembrane region" description="Helical" evidence="1">
    <location>
        <begin position="32"/>
        <end position="49"/>
    </location>
</feature>
<evidence type="ECO:0000313" key="3">
    <source>
        <dbReference type="Proteomes" id="UP001429354"/>
    </source>
</evidence>
<keyword evidence="1" id="KW-0812">Transmembrane</keyword>
<name>A0ABX0ALW0_9GAMM</name>
<feature type="transmembrane region" description="Helical" evidence="1">
    <location>
        <begin position="88"/>
        <end position="107"/>
    </location>
</feature>
<dbReference type="Proteomes" id="UP001429354">
    <property type="component" value="Unassembled WGS sequence"/>
</dbReference>
<keyword evidence="3" id="KW-1185">Reference proteome</keyword>
<comment type="caution">
    <text evidence="2">The sequence shown here is derived from an EMBL/GenBank/DDBJ whole genome shotgun (WGS) entry which is preliminary data.</text>
</comment>
<evidence type="ECO:0000256" key="1">
    <source>
        <dbReference type="SAM" id="Phobius"/>
    </source>
</evidence>
<dbReference type="RefSeq" id="WP_162350901.1">
    <property type="nucleotide sequence ID" value="NZ_QOVG01000015.1"/>
</dbReference>
<dbReference type="EMBL" id="QOVG01000015">
    <property type="protein sequence ID" value="NDK40238.1"/>
    <property type="molecule type" value="Genomic_DNA"/>
</dbReference>
<keyword evidence="1" id="KW-0472">Membrane</keyword>
<sequence length="199" mass="22375">MNRNTQNALFFVLLASLLVATRLNLPQSLTHFGPIPDASWAAFFLGGFYLRAASRWAFPVFMALAVLVDYLVIRGQGMDFFAHYCMSAAYWFLVPAYFALWFGGMQLRRHYQGANGKALAVLATSLLASVVVCHLLSQGSFYWLSDSVTEPTFAGWWKNYSDWFVPYLRTSAIYVGLAVIVHVGVTQALRLQGRIRSVR</sequence>
<feature type="transmembrane region" description="Helical" evidence="1">
    <location>
        <begin position="164"/>
        <end position="189"/>
    </location>
</feature>
<feature type="transmembrane region" description="Helical" evidence="1">
    <location>
        <begin position="56"/>
        <end position="73"/>
    </location>
</feature>
<proteinExistence type="predicted"/>
<gene>
    <name evidence="2" type="ORF">DT603_15475</name>
</gene>
<protein>
    <submittedName>
        <fullName evidence="2">Uncharacterized protein</fullName>
    </submittedName>
</protein>
<evidence type="ECO:0000313" key="2">
    <source>
        <dbReference type="EMBL" id="NDK40238.1"/>
    </source>
</evidence>
<feature type="transmembrane region" description="Helical" evidence="1">
    <location>
        <begin position="119"/>
        <end position="144"/>
    </location>
</feature>
<accession>A0ABX0ALW0</accession>
<keyword evidence="1" id="KW-1133">Transmembrane helix</keyword>
<reference evidence="2 3" key="1">
    <citation type="submission" date="2018-07" db="EMBL/GenBank/DDBJ databases">
        <title>Whole genome Sequencing of Pseudoxanthomonas gei KCTC 32298 (T).</title>
        <authorList>
            <person name="Kumar S."/>
            <person name="Bansal K."/>
            <person name="Kaur A."/>
            <person name="Patil P."/>
            <person name="Sharma S."/>
            <person name="Patil P.B."/>
        </authorList>
    </citation>
    <scope>NUCLEOTIDE SEQUENCE [LARGE SCALE GENOMIC DNA]</scope>
    <source>
        <strain evidence="2 3">KCTC 32298</strain>
    </source>
</reference>
<organism evidence="2 3">
    <name type="scientific">Pseudoxanthomonas gei</name>
    <dbReference type="NCBI Taxonomy" id="1383030"/>
    <lineage>
        <taxon>Bacteria</taxon>
        <taxon>Pseudomonadati</taxon>
        <taxon>Pseudomonadota</taxon>
        <taxon>Gammaproteobacteria</taxon>
        <taxon>Lysobacterales</taxon>
        <taxon>Lysobacteraceae</taxon>
        <taxon>Pseudoxanthomonas</taxon>
    </lineage>
</organism>